<keyword evidence="3 7" id="KW-1133">Transmembrane helix</keyword>
<keyword evidence="10" id="KW-1185">Reference proteome</keyword>
<evidence type="ECO:0000256" key="5">
    <source>
        <dbReference type="ARBA" id="ARBA00025791"/>
    </source>
</evidence>
<dbReference type="InterPro" id="IPR045232">
    <property type="entry name" value="FAM234"/>
</dbReference>
<reference evidence="9" key="2">
    <citation type="submission" date="2025-08" db="UniProtKB">
        <authorList>
            <consortium name="Ensembl"/>
        </authorList>
    </citation>
    <scope>IDENTIFICATION</scope>
</reference>
<evidence type="ECO:0000256" key="2">
    <source>
        <dbReference type="ARBA" id="ARBA00022692"/>
    </source>
</evidence>
<dbReference type="OMA" id="FMFWGLM"/>
<comment type="subcellular location">
    <subcellularLocation>
        <location evidence="1">Membrane</location>
        <topology evidence="1">Single-pass membrane protein</topology>
    </subcellularLocation>
</comment>
<feature type="transmembrane region" description="Helical" evidence="7">
    <location>
        <begin position="49"/>
        <end position="73"/>
    </location>
</feature>
<dbReference type="HOGENOM" id="CLU_036490_0_0_1"/>
<evidence type="ECO:0000256" key="1">
    <source>
        <dbReference type="ARBA" id="ARBA00004167"/>
    </source>
</evidence>
<dbReference type="PANTHER" id="PTHR21419">
    <property type="match status" value="1"/>
</dbReference>
<evidence type="ECO:0000313" key="10">
    <source>
        <dbReference type="Proteomes" id="UP000007303"/>
    </source>
</evidence>
<protein>
    <submittedName>
        <fullName evidence="9">Family with sequence similarity 234 member A</fullName>
    </submittedName>
</protein>
<dbReference type="PANTHER" id="PTHR21419:SF7">
    <property type="entry name" value="PROTEIN FAM234A"/>
    <property type="match status" value="1"/>
</dbReference>
<keyword evidence="4 7" id="KW-0472">Membrane</keyword>
<comment type="similarity">
    <text evidence="5">Belongs to the FAM234 family.</text>
</comment>
<feature type="region of interest" description="Disordered" evidence="6">
    <location>
        <begin position="1"/>
        <end position="27"/>
    </location>
</feature>
<dbReference type="GO" id="GO:0016020">
    <property type="term" value="C:membrane"/>
    <property type="evidence" value="ECO:0007669"/>
    <property type="project" value="UniProtKB-SubCell"/>
</dbReference>
<evidence type="ECO:0000256" key="6">
    <source>
        <dbReference type="SAM" id="MobiDB-lite"/>
    </source>
</evidence>
<dbReference type="InterPro" id="IPR011047">
    <property type="entry name" value="Quinoprotein_ADH-like_sf"/>
</dbReference>
<evidence type="ECO:0000259" key="8">
    <source>
        <dbReference type="Pfam" id="PF23727"/>
    </source>
</evidence>
<dbReference type="Proteomes" id="UP000007303">
    <property type="component" value="Unassembled WGS sequence"/>
</dbReference>
<dbReference type="Ensembl" id="ENSTNIT00000002670.1">
    <property type="protein sequence ID" value="ENSTNIP00000000177.1"/>
    <property type="gene ID" value="ENSTNIG00000001059.1"/>
</dbReference>
<accession>H3BW15</accession>
<dbReference type="InParanoid" id="H3BW15"/>
<dbReference type="SUPFAM" id="SSF50998">
    <property type="entry name" value="Quinoprotein alcohol dehydrogenase-like"/>
    <property type="match status" value="1"/>
</dbReference>
<name>H3BW15_TETNG</name>
<dbReference type="Pfam" id="PF23727">
    <property type="entry name" value="Beta-prop_FAM234A_B"/>
    <property type="match status" value="1"/>
</dbReference>
<dbReference type="GeneTree" id="ENSGT00530000063694"/>
<keyword evidence="2 7" id="KW-0812">Transmembrane</keyword>
<dbReference type="AlphaFoldDB" id="H3BW15"/>
<evidence type="ECO:0000256" key="7">
    <source>
        <dbReference type="SAM" id="Phobius"/>
    </source>
</evidence>
<proteinExistence type="inferred from homology"/>
<dbReference type="InterPro" id="IPR055409">
    <property type="entry name" value="Beta-prop_FAM234A_B"/>
</dbReference>
<evidence type="ECO:0000256" key="4">
    <source>
        <dbReference type="ARBA" id="ARBA00023136"/>
    </source>
</evidence>
<evidence type="ECO:0000313" key="9">
    <source>
        <dbReference type="Ensembl" id="ENSTNIP00000000177.1"/>
    </source>
</evidence>
<feature type="domain" description="FAM234A/B beta-propeller" evidence="8">
    <location>
        <begin position="81"/>
        <end position="538"/>
    </location>
</feature>
<evidence type="ECO:0000256" key="3">
    <source>
        <dbReference type="ARBA" id="ARBA00022989"/>
    </source>
</evidence>
<dbReference type="STRING" id="99883.ENSTNIP00000000177"/>
<organism evidence="9 10">
    <name type="scientific">Tetraodon nigroviridis</name>
    <name type="common">Spotted green pufferfish</name>
    <name type="synonym">Chelonodon nigroviridis</name>
    <dbReference type="NCBI Taxonomy" id="99883"/>
    <lineage>
        <taxon>Eukaryota</taxon>
        <taxon>Metazoa</taxon>
        <taxon>Chordata</taxon>
        <taxon>Craniata</taxon>
        <taxon>Vertebrata</taxon>
        <taxon>Euteleostomi</taxon>
        <taxon>Actinopterygii</taxon>
        <taxon>Neopterygii</taxon>
        <taxon>Teleostei</taxon>
        <taxon>Neoteleostei</taxon>
        <taxon>Acanthomorphata</taxon>
        <taxon>Eupercaria</taxon>
        <taxon>Tetraodontiformes</taxon>
        <taxon>Tetradontoidea</taxon>
        <taxon>Tetraodontidae</taxon>
        <taxon>Tetraodon</taxon>
    </lineage>
</organism>
<reference evidence="10" key="1">
    <citation type="journal article" date="2004" name="Nature">
        <title>Genome duplication in the teleost fish Tetraodon nigroviridis reveals the early vertebrate proto-karyotype.</title>
        <authorList>
            <person name="Jaillon O."/>
            <person name="Aury J.-M."/>
            <person name="Brunet F."/>
            <person name="Petit J.-L."/>
            <person name="Stange-Thomann N."/>
            <person name="Mauceli E."/>
            <person name="Bouneau L."/>
            <person name="Fischer C."/>
            <person name="Ozouf-Costaz C."/>
            <person name="Bernot A."/>
            <person name="Nicaud S."/>
            <person name="Jaffe D."/>
            <person name="Fisher S."/>
            <person name="Lutfalla G."/>
            <person name="Dossat C."/>
            <person name="Segurens B."/>
            <person name="Dasilva C."/>
            <person name="Salanoubat M."/>
            <person name="Levy M."/>
            <person name="Boudet N."/>
            <person name="Castellano S."/>
            <person name="Anthouard V."/>
            <person name="Jubin C."/>
            <person name="Castelli V."/>
            <person name="Katinka M."/>
            <person name="Vacherie B."/>
            <person name="Biemont C."/>
            <person name="Skalli Z."/>
            <person name="Cattolico L."/>
            <person name="Poulain J."/>
            <person name="De Berardinis V."/>
            <person name="Cruaud C."/>
            <person name="Duprat S."/>
            <person name="Brottier P."/>
            <person name="Coutanceau J.-P."/>
            <person name="Gouzy J."/>
            <person name="Parra G."/>
            <person name="Lardier G."/>
            <person name="Chapple C."/>
            <person name="McKernan K.J."/>
            <person name="McEwan P."/>
            <person name="Bosak S."/>
            <person name="Kellis M."/>
            <person name="Volff J.-N."/>
            <person name="Guigo R."/>
            <person name="Zody M.C."/>
            <person name="Mesirov J."/>
            <person name="Lindblad-Toh K."/>
            <person name="Birren B."/>
            <person name="Nusbaum C."/>
            <person name="Kahn D."/>
            <person name="Robinson-Rechavi M."/>
            <person name="Laudet V."/>
            <person name="Schachter V."/>
            <person name="Quetier F."/>
            <person name="Saurin W."/>
            <person name="Scarpelli C."/>
            <person name="Wincker P."/>
            <person name="Lander E.S."/>
            <person name="Weissenbach J."/>
            <person name="Roest Crollius H."/>
        </authorList>
    </citation>
    <scope>NUCLEOTIDE SEQUENCE [LARGE SCALE GENOMIC DNA]</scope>
</reference>
<reference evidence="9" key="3">
    <citation type="submission" date="2025-09" db="UniProtKB">
        <authorList>
            <consortium name="Ensembl"/>
        </authorList>
    </citation>
    <scope>IDENTIFICATION</scope>
</reference>
<sequence length="539" mass="59178">RMENTASAAEADPLKRADDGGEMPSSTELRKKSCKEVLGFTKLTHWRTAVFFLSLFLCLTIVFAFSFIIPCPVRPQYLISWNRTFLDAATYDFLAIEDTNRDKVNDILFVLQSSEGSQNNTCTGAGLPSPCVFFIAVDGTDGSALWECPLDPGFHWAQCGLVTNTLVGDRQQCVLVQKLKFSITNVLFLSGSLVWRQPQPPGLPSTTPVLSLPDLDGDKVGEVALVMSDSSQMAFLSGKTGLQLGSAVVLDSTETANQLLHLSAAGSAQRVTAPTGLALWRLAAKAKPVLVTGHNGATTLRENCYNRCPDSIQARSSGNRQIPCRRNLIWLPNLLPGFLIVIKWLQCVLCSRFCRKPSFGHFNKDGTLEVVLEDEVGHHKNQVVILDGTSGALLWEVTLLATPNSPIPASIRTTNFYSIFVFWGNTFNDSVSVRSRVPEKSDRHIYMLHPLYSQVLLESPRPLGHIVTFKATLLERGRHAAYILLTGPATQGVRGTVVLSKRKLKQDVPLSEVRCVGTDGCPEADDAIKEAFSRLRFSN</sequence>